<keyword evidence="2" id="KW-1185">Reference proteome</keyword>
<sequence>MITSFYRYHTILAAQHLFILLLQPNGHDHGSEAVEEQMLAAAKDYIQVGLAANLRDFVLTNCEGTEVKGSEVFTYDGTPVAYALCPTETVSLLFMIIFFF</sequence>
<organism evidence="1 2">
    <name type="scientific">Xanthoceras sorbifolium</name>
    <dbReference type="NCBI Taxonomy" id="99658"/>
    <lineage>
        <taxon>Eukaryota</taxon>
        <taxon>Viridiplantae</taxon>
        <taxon>Streptophyta</taxon>
        <taxon>Embryophyta</taxon>
        <taxon>Tracheophyta</taxon>
        <taxon>Spermatophyta</taxon>
        <taxon>Magnoliopsida</taxon>
        <taxon>eudicotyledons</taxon>
        <taxon>Gunneridae</taxon>
        <taxon>Pentapetalae</taxon>
        <taxon>rosids</taxon>
        <taxon>malvids</taxon>
        <taxon>Sapindales</taxon>
        <taxon>Sapindaceae</taxon>
        <taxon>Xanthoceroideae</taxon>
        <taxon>Xanthoceras</taxon>
    </lineage>
</organism>
<protein>
    <submittedName>
        <fullName evidence="1">Uncharacterized protein</fullName>
    </submittedName>
</protein>
<comment type="caution">
    <text evidence="1">The sequence shown here is derived from an EMBL/GenBank/DDBJ whole genome shotgun (WGS) entry which is preliminary data.</text>
</comment>
<evidence type="ECO:0000313" key="2">
    <source>
        <dbReference type="Proteomes" id="UP000827721"/>
    </source>
</evidence>
<dbReference type="Proteomes" id="UP000827721">
    <property type="component" value="Unassembled WGS sequence"/>
</dbReference>
<name>A0ABQ8H3D7_9ROSI</name>
<evidence type="ECO:0000313" key="1">
    <source>
        <dbReference type="EMBL" id="KAH7547832.1"/>
    </source>
</evidence>
<dbReference type="EMBL" id="JAFEMO010000014">
    <property type="protein sequence ID" value="KAH7547832.1"/>
    <property type="molecule type" value="Genomic_DNA"/>
</dbReference>
<dbReference type="Gene3D" id="3.20.20.80">
    <property type="entry name" value="Glycosidases"/>
    <property type="match status" value="1"/>
</dbReference>
<gene>
    <name evidence="1" type="ORF">JRO89_XS14G0022500</name>
</gene>
<accession>A0ABQ8H3D7</accession>
<proteinExistence type="predicted"/>
<reference evidence="1 2" key="1">
    <citation type="submission" date="2021-02" db="EMBL/GenBank/DDBJ databases">
        <title>Plant Genome Project.</title>
        <authorList>
            <person name="Zhang R.-G."/>
        </authorList>
    </citation>
    <scope>NUCLEOTIDE SEQUENCE [LARGE SCALE GENOMIC DNA]</scope>
    <source>
        <tissue evidence="1">Leaves</tissue>
    </source>
</reference>